<dbReference type="GO" id="GO:0000981">
    <property type="term" value="F:DNA-binding transcription factor activity, RNA polymerase II-specific"/>
    <property type="evidence" value="ECO:0007669"/>
    <property type="project" value="TreeGrafter"/>
</dbReference>
<dbReference type="Ensembl" id="ENSOKIT00005104011.1">
    <property type="protein sequence ID" value="ENSOKIP00005097154.1"/>
    <property type="gene ID" value="ENSOKIG00005042612.1"/>
</dbReference>
<evidence type="ECO:0000259" key="9">
    <source>
        <dbReference type="PROSITE" id="PS50061"/>
    </source>
</evidence>
<dbReference type="FunFam" id="1.10.150.50:FF:000014">
    <property type="entry name" value="Protein c-ets-1 isoform 1"/>
    <property type="match status" value="1"/>
</dbReference>
<evidence type="ECO:0000256" key="4">
    <source>
        <dbReference type="ARBA" id="ARBA00023125"/>
    </source>
</evidence>
<evidence type="ECO:0000256" key="6">
    <source>
        <dbReference type="ARBA" id="ARBA00023242"/>
    </source>
</evidence>
<evidence type="ECO:0000256" key="7">
    <source>
        <dbReference type="RuleBase" id="RU004019"/>
    </source>
</evidence>
<dbReference type="InterPro" id="IPR000418">
    <property type="entry name" value="Ets_dom"/>
</dbReference>
<keyword evidence="4 7" id="KW-0238">DNA-binding</keyword>
<evidence type="ECO:0000256" key="5">
    <source>
        <dbReference type="ARBA" id="ARBA00023163"/>
    </source>
</evidence>
<dbReference type="SMART" id="SM00251">
    <property type="entry name" value="SAM_PNT"/>
    <property type="match status" value="1"/>
</dbReference>
<dbReference type="GeneTree" id="ENSGT00940000160202"/>
<evidence type="ECO:0000256" key="3">
    <source>
        <dbReference type="ARBA" id="ARBA00023015"/>
    </source>
</evidence>
<dbReference type="Pfam" id="PF00178">
    <property type="entry name" value="Ets"/>
    <property type="match status" value="1"/>
</dbReference>
<evidence type="ECO:0000256" key="1">
    <source>
        <dbReference type="ARBA" id="ARBA00004123"/>
    </source>
</evidence>
<dbReference type="GO" id="GO:0030154">
    <property type="term" value="P:cell differentiation"/>
    <property type="evidence" value="ECO:0007669"/>
    <property type="project" value="TreeGrafter"/>
</dbReference>
<proteinExistence type="inferred from homology"/>
<dbReference type="PIRSF" id="PIRSF001698">
    <property type="entry name" value="Transforming_factor_C-ets"/>
    <property type="match status" value="1"/>
</dbReference>
<dbReference type="InterPro" id="IPR036388">
    <property type="entry name" value="WH-like_DNA-bd_sf"/>
</dbReference>
<dbReference type="InterPro" id="IPR016311">
    <property type="entry name" value="Transform_prot_C-ets"/>
</dbReference>
<dbReference type="InterPro" id="IPR045688">
    <property type="entry name" value="Ets1_N_flank"/>
</dbReference>
<dbReference type="Pfam" id="PF19525">
    <property type="entry name" value="Ets1_N_flank"/>
    <property type="match status" value="1"/>
</dbReference>
<comment type="subcellular location">
    <subcellularLocation>
        <location evidence="1 7">Nucleus</location>
    </subcellularLocation>
</comment>
<protein>
    <submittedName>
        <fullName evidence="11">ETS proto-onco 2, transcription factor</fullName>
    </submittedName>
</protein>
<dbReference type="PROSITE" id="PS51433">
    <property type="entry name" value="PNT"/>
    <property type="match status" value="1"/>
</dbReference>
<dbReference type="InterPro" id="IPR013761">
    <property type="entry name" value="SAM/pointed_sf"/>
</dbReference>
<dbReference type="InterPro" id="IPR003118">
    <property type="entry name" value="Pointed_dom"/>
</dbReference>
<dbReference type="GO" id="GO:0005634">
    <property type="term" value="C:nucleus"/>
    <property type="evidence" value="ECO:0007669"/>
    <property type="project" value="UniProtKB-SubCell"/>
</dbReference>
<dbReference type="GO" id="GO:0043565">
    <property type="term" value="F:sequence-specific DNA binding"/>
    <property type="evidence" value="ECO:0007669"/>
    <property type="project" value="InterPro"/>
</dbReference>
<feature type="domain" description="ETS" evidence="9">
    <location>
        <begin position="331"/>
        <end position="411"/>
    </location>
</feature>
<dbReference type="PROSITE" id="PS50061">
    <property type="entry name" value="ETS_DOMAIN_3"/>
    <property type="match status" value="1"/>
</dbReference>
<dbReference type="InterPro" id="IPR046328">
    <property type="entry name" value="ETS_fam"/>
</dbReference>
<keyword evidence="3" id="KW-0805">Transcription regulation</keyword>
<name>A0A8C7K3B4_ONCKI</name>
<dbReference type="AlphaFoldDB" id="A0A8C7K3B4"/>
<reference evidence="11" key="1">
    <citation type="submission" date="2025-08" db="UniProtKB">
        <authorList>
            <consortium name="Ensembl"/>
        </authorList>
    </citation>
    <scope>IDENTIFICATION</scope>
</reference>
<dbReference type="SMART" id="SM00413">
    <property type="entry name" value="ETS"/>
    <property type="match status" value="1"/>
</dbReference>
<dbReference type="PROSITE" id="PS00345">
    <property type="entry name" value="ETS_DOMAIN_1"/>
    <property type="match status" value="1"/>
</dbReference>
<feature type="compositionally biased region" description="Polar residues" evidence="8">
    <location>
        <begin position="263"/>
        <end position="275"/>
    </location>
</feature>
<sequence>MCDLSMDQVAPLSTCYRSSLKRQAAFDLFEDPMSLFSGYFLPSDDDQSLQEVPSGLNCFSHDMGPCSVPLLTPCSKAVMSQALKDSFSGFSKVQRCYGISNNPRKWTKQHVMQWLHWAASEFSLANVHFFKFDMNGQELYDLGKESFLDLAPDFVGDILWEHLDQMMKGFSLEETQCSLKVPDNNDSLLRELFETSAKTALLTPDQEFSMFSKPQLSTVNVSYVRSNPGTGQLSKAFLSQDQSLCSLESVDSIEGPESMLHSWGSQSSLADNQRVPSHDSFEDEYNSSPLSLEKQGLSFKDYVQERNEPVELGKPVIAAAVLAGFTGSGPIQLWQFLLELLTDKSCQAIISWTGDGWEFKLTDPDEVARRWGRRKNKPKMNYEKLSRGLRYYYDKNIIHKTSGKRYVYRFVCDLQNLLGYSAEELHIMLGVQPDTED</sequence>
<dbReference type="InterPro" id="IPR036390">
    <property type="entry name" value="WH_DNA-bd_sf"/>
</dbReference>
<evidence type="ECO:0000256" key="2">
    <source>
        <dbReference type="ARBA" id="ARBA00005562"/>
    </source>
</evidence>
<dbReference type="PROSITE" id="PS00346">
    <property type="entry name" value="ETS_DOMAIN_2"/>
    <property type="match status" value="1"/>
</dbReference>
<dbReference type="Gene3D" id="1.10.10.10">
    <property type="entry name" value="Winged helix-like DNA-binding domain superfamily/Winged helix DNA-binding domain"/>
    <property type="match status" value="1"/>
</dbReference>
<evidence type="ECO:0000313" key="12">
    <source>
        <dbReference type="Proteomes" id="UP000694557"/>
    </source>
</evidence>
<organism evidence="11 12">
    <name type="scientific">Oncorhynchus kisutch</name>
    <name type="common">Coho salmon</name>
    <name type="synonym">Salmo kisutch</name>
    <dbReference type="NCBI Taxonomy" id="8019"/>
    <lineage>
        <taxon>Eukaryota</taxon>
        <taxon>Metazoa</taxon>
        <taxon>Chordata</taxon>
        <taxon>Craniata</taxon>
        <taxon>Vertebrata</taxon>
        <taxon>Euteleostomi</taxon>
        <taxon>Actinopterygii</taxon>
        <taxon>Neopterygii</taxon>
        <taxon>Teleostei</taxon>
        <taxon>Protacanthopterygii</taxon>
        <taxon>Salmoniformes</taxon>
        <taxon>Salmonidae</taxon>
        <taxon>Salmoninae</taxon>
        <taxon>Oncorhynchus</taxon>
    </lineage>
</organism>
<dbReference type="PANTHER" id="PTHR11849">
    <property type="entry name" value="ETS"/>
    <property type="match status" value="1"/>
</dbReference>
<dbReference type="PANTHER" id="PTHR11849:SF188">
    <property type="entry name" value="PROTEIN C-ETS-2"/>
    <property type="match status" value="1"/>
</dbReference>
<evidence type="ECO:0000256" key="8">
    <source>
        <dbReference type="SAM" id="MobiDB-lite"/>
    </source>
</evidence>
<dbReference type="Gene3D" id="1.10.150.50">
    <property type="entry name" value="Transcription Factor, Ets-1"/>
    <property type="match status" value="1"/>
</dbReference>
<dbReference type="FunFam" id="1.10.10.10:FF:000097">
    <property type="entry name" value="Protein c-ets-1 isoform 1"/>
    <property type="match status" value="1"/>
</dbReference>
<keyword evidence="12" id="KW-1185">Reference proteome</keyword>
<comment type="similarity">
    <text evidence="2 7">Belongs to the ETS family.</text>
</comment>
<dbReference type="Proteomes" id="UP000694557">
    <property type="component" value="Unassembled WGS sequence"/>
</dbReference>
<dbReference type="SUPFAM" id="SSF46785">
    <property type="entry name" value="Winged helix' DNA-binding domain"/>
    <property type="match status" value="1"/>
</dbReference>
<accession>A0A8C7K3B4</accession>
<gene>
    <name evidence="11" type="primary">ETS2</name>
</gene>
<dbReference type="SUPFAM" id="SSF47769">
    <property type="entry name" value="SAM/Pointed domain"/>
    <property type="match status" value="1"/>
</dbReference>
<keyword evidence="5" id="KW-0804">Transcription</keyword>
<keyword evidence="6 7" id="KW-0539">Nucleus</keyword>
<reference evidence="11" key="2">
    <citation type="submission" date="2025-09" db="UniProtKB">
        <authorList>
            <consortium name="Ensembl"/>
        </authorList>
    </citation>
    <scope>IDENTIFICATION</scope>
</reference>
<feature type="region of interest" description="Disordered" evidence="8">
    <location>
        <begin position="258"/>
        <end position="287"/>
    </location>
</feature>
<evidence type="ECO:0000313" key="11">
    <source>
        <dbReference type="Ensembl" id="ENSOKIP00005097154.1"/>
    </source>
</evidence>
<feature type="domain" description="PNT" evidence="10">
    <location>
        <begin position="85"/>
        <end position="170"/>
    </location>
</feature>
<evidence type="ECO:0000259" key="10">
    <source>
        <dbReference type="PROSITE" id="PS51433"/>
    </source>
</evidence>
<dbReference type="PRINTS" id="PR00454">
    <property type="entry name" value="ETSDOMAIN"/>
</dbReference>
<dbReference type="Pfam" id="PF02198">
    <property type="entry name" value="SAM_PNT"/>
    <property type="match status" value="1"/>
</dbReference>